<evidence type="ECO:0000259" key="2">
    <source>
        <dbReference type="Pfam" id="PF01171"/>
    </source>
</evidence>
<dbReference type="RefSeq" id="WP_137328622.1">
    <property type="nucleotide sequence ID" value="NZ_CP040058.1"/>
</dbReference>
<protein>
    <submittedName>
        <fullName evidence="3">tRNA(Cytosine32)-2-thiocytidine synthetase</fullName>
    </submittedName>
</protein>
<dbReference type="CDD" id="cd24138">
    <property type="entry name" value="TtcA-like"/>
    <property type="match status" value="1"/>
</dbReference>
<dbReference type="Pfam" id="PF01171">
    <property type="entry name" value="ATP_bind_3"/>
    <property type="match status" value="1"/>
</dbReference>
<dbReference type="PIRSF" id="PIRSF004976">
    <property type="entry name" value="ATPase_YdaO"/>
    <property type="match status" value="1"/>
</dbReference>
<dbReference type="PANTHER" id="PTHR43686">
    <property type="entry name" value="SULFURTRANSFERASE-RELATED"/>
    <property type="match status" value="1"/>
</dbReference>
<dbReference type="SUPFAM" id="SSF52402">
    <property type="entry name" value="Adenine nucleotide alpha hydrolases-like"/>
    <property type="match status" value="1"/>
</dbReference>
<dbReference type="InterPro" id="IPR011063">
    <property type="entry name" value="TilS/TtcA_N"/>
</dbReference>
<dbReference type="AlphaFoldDB" id="A0A4P8IC53"/>
<accession>A0A4P8IC53</accession>
<keyword evidence="4" id="KW-1185">Reference proteome</keyword>
<dbReference type="Proteomes" id="UP000298653">
    <property type="component" value="Chromosome"/>
</dbReference>
<sequence length="244" mass="28200">MKLQQVLSYVRRAVDDYQMIQEGDKIAVGISGGKDSLTMLYALAHLRIFYPNKFEIHGITVDLGFGNFDITQVEALCRELKVPYTVVKTEIADVVFDRRKETNPCSLCAKMRKGALNEKIKELGCNKVAYAHHKDDLVETFLMSMLFEGRLHCFSPVTYLDRMDLKVIRPLMYMDEADVIGFKNKMNLPVEKSPCPMDGYTKRQYAKETLKKLDEDHPGSKDHMFRAMLHGNLEGWPKRQERKR</sequence>
<feature type="domain" description="tRNA(Ile)-lysidine/2-thiocytidine synthase N-terminal" evidence="2">
    <location>
        <begin position="25"/>
        <end position="188"/>
    </location>
</feature>
<dbReference type="Gene3D" id="3.40.50.620">
    <property type="entry name" value="HUPs"/>
    <property type="match status" value="1"/>
</dbReference>
<dbReference type="GO" id="GO:0008033">
    <property type="term" value="P:tRNA processing"/>
    <property type="evidence" value="ECO:0007669"/>
    <property type="project" value="InterPro"/>
</dbReference>
<reference evidence="3 4" key="1">
    <citation type="submission" date="2019-05" db="EMBL/GenBank/DDBJ databases">
        <title>Complete genome sequencing of Anaerostipes rhamnosivorans.</title>
        <authorList>
            <person name="Bui T.P.N."/>
            <person name="de Vos W.M."/>
        </authorList>
    </citation>
    <scope>NUCLEOTIDE SEQUENCE [LARGE SCALE GENOMIC DNA]</scope>
    <source>
        <strain evidence="3 4">1y2</strain>
    </source>
</reference>
<dbReference type="GO" id="GO:0016740">
    <property type="term" value="F:transferase activity"/>
    <property type="evidence" value="ECO:0007669"/>
    <property type="project" value="UniProtKB-KW"/>
</dbReference>
<gene>
    <name evidence="3" type="ORF">AR1Y2_1754</name>
</gene>
<evidence type="ECO:0000313" key="4">
    <source>
        <dbReference type="Proteomes" id="UP000298653"/>
    </source>
</evidence>
<evidence type="ECO:0000313" key="3">
    <source>
        <dbReference type="EMBL" id="QCP35208.1"/>
    </source>
</evidence>
<proteinExistence type="predicted"/>
<dbReference type="EMBL" id="CP040058">
    <property type="protein sequence ID" value="QCP35208.1"/>
    <property type="molecule type" value="Genomic_DNA"/>
</dbReference>
<keyword evidence="1" id="KW-0808">Transferase</keyword>
<dbReference type="KEGG" id="arf:AR1Y2_1754"/>
<dbReference type="PANTHER" id="PTHR43686:SF1">
    <property type="entry name" value="AMINOTRAN_5 DOMAIN-CONTAINING PROTEIN"/>
    <property type="match status" value="1"/>
</dbReference>
<organism evidence="3 4">
    <name type="scientific">Anaerostipes rhamnosivorans</name>
    <dbReference type="NCBI Taxonomy" id="1229621"/>
    <lineage>
        <taxon>Bacteria</taxon>
        <taxon>Bacillati</taxon>
        <taxon>Bacillota</taxon>
        <taxon>Clostridia</taxon>
        <taxon>Lachnospirales</taxon>
        <taxon>Lachnospiraceae</taxon>
        <taxon>Anaerostipes</taxon>
    </lineage>
</organism>
<dbReference type="InterPro" id="IPR035107">
    <property type="entry name" value="tRNA_thiolation_TtcA_Ctu1"/>
</dbReference>
<name>A0A4P8IC53_9FIRM</name>
<dbReference type="OrthoDB" id="9801054at2"/>
<dbReference type="InterPro" id="IPR014729">
    <property type="entry name" value="Rossmann-like_a/b/a_fold"/>
</dbReference>
<evidence type="ECO:0000256" key="1">
    <source>
        <dbReference type="ARBA" id="ARBA00022679"/>
    </source>
</evidence>